<dbReference type="AlphaFoldDB" id="A0A4Z1NC53"/>
<feature type="compositionally biased region" description="Basic residues" evidence="1">
    <location>
        <begin position="14"/>
        <end position="27"/>
    </location>
</feature>
<protein>
    <submittedName>
        <fullName evidence="2">Uncharacterized protein</fullName>
    </submittedName>
</protein>
<keyword evidence="3" id="KW-1185">Reference proteome</keyword>
<organism evidence="2 3">
    <name type="scientific">Venturia nashicola</name>
    <dbReference type="NCBI Taxonomy" id="86259"/>
    <lineage>
        <taxon>Eukaryota</taxon>
        <taxon>Fungi</taxon>
        <taxon>Dikarya</taxon>
        <taxon>Ascomycota</taxon>
        <taxon>Pezizomycotina</taxon>
        <taxon>Dothideomycetes</taxon>
        <taxon>Pleosporomycetidae</taxon>
        <taxon>Venturiales</taxon>
        <taxon>Venturiaceae</taxon>
        <taxon>Venturia</taxon>
    </lineage>
</organism>
<accession>A0A4Z1NC53</accession>
<dbReference type="OrthoDB" id="10466168at2759"/>
<proteinExistence type="predicted"/>
<feature type="compositionally biased region" description="Polar residues" evidence="1">
    <location>
        <begin position="54"/>
        <end position="64"/>
    </location>
</feature>
<feature type="region of interest" description="Disordered" evidence="1">
    <location>
        <begin position="439"/>
        <end position="484"/>
    </location>
</feature>
<gene>
    <name evidence="2" type="ORF">E6O75_ATG10088</name>
</gene>
<dbReference type="Proteomes" id="UP000298493">
    <property type="component" value="Unassembled WGS sequence"/>
</dbReference>
<name>A0A4Z1NC53_9PEZI</name>
<reference evidence="2 3" key="1">
    <citation type="submission" date="2019-04" db="EMBL/GenBank/DDBJ databases">
        <title>High contiguity whole genome sequence and gene annotation resource for two Venturia nashicola isolates.</title>
        <authorList>
            <person name="Prokchorchik M."/>
            <person name="Won K."/>
            <person name="Lee Y."/>
            <person name="Choi E.D."/>
            <person name="Segonzac C."/>
            <person name="Sohn K.H."/>
        </authorList>
    </citation>
    <scope>NUCLEOTIDE SEQUENCE [LARGE SCALE GENOMIC DNA]</scope>
    <source>
        <strain evidence="2 3">PRI2</strain>
    </source>
</reference>
<comment type="caution">
    <text evidence="2">The sequence shown here is derived from an EMBL/GenBank/DDBJ whole genome shotgun (WGS) entry which is preliminary data.</text>
</comment>
<sequence>MTDNDFDLEEQRERTRKQIMARKAKKQKNQEPSASSEPNRFLKKEDGDDDTDSRTSMLNLNPGASKQEEKNGLQPPVNNLKAQKSKGNQVFDLILANAKGKDGDVDDYYYEIYYQNAIKRCNVYWKRRDYENDKHRKAWERRNEILEKADKPTIWDPFREAQIRDTEDFWRGESREDVLSDSNTARWMAENKRRAAEGKLPLDRDRVRPWSEFPIYVPYDHMGDSPPLGVPLGRTISTDVRLNDREIRYARTRCAEFTLPPDVDAVPLLLALEGQWKNDKDATVATDKNAAPGKKDVFPITSQELLGLNHEEMIQADAPAGFAEIMTAFLDQIPNAANPHGTGKAENSTWNKTAAAIHSVKETPKATDEMVEDFREVAGPQVPRSEAVFYLEARDCVVPQALDLFFSSDAKPVNEMDIDDLFLSAETNAVDDEMDVDDDQAFGTTGGGKTTVWNVSKRDAEDSGSDGKGGKDGPWTQYEEEFCG</sequence>
<feature type="region of interest" description="Disordered" evidence="1">
    <location>
        <begin position="1"/>
        <end position="84"/>
    </location>
</feature>
<dbReference type="EMBL" id="SNSC02000031">
    <property type="protein sequence ID" value="TID12904.1"/>
    <property type="molecule type" value="Genomic_DNA"/>
</dbReference>
<evidence type="ECO:0000313" key="2">
    <source>
        <dbReference type="EMBL" id="TID12904.1"/>
    </source>
</evidence>
<evidence type="ECO:0000313" key="3">
    <source>
        <dbReference type="Proteomes" id="UP000298493"/>
    </source>
</evidence>
<evidence type="ECO:0000256" key="1">
    <source>
        <dbReference type="SAM" id="MobiDB-lite"/>
    </source>
</evidence>
<feature type="compositionally biased region" description="Acidic residues" evidence="1">
    <location>
        <begin position="1"/>
        <end position="10"/>
    </location>
</feature>